<feature type="region of interest" description="Disordered" evidence="7">
    <location>
        <begin position="265"/>
        <end position="289"/>
    </location>
</feature>
<dbReference type="InterPro" id="IPR036236">
    <property type="entry name" value="Znf_C2H2_sf"/>
</dbReference>
<dbReference type="GO" id="GO:0005634">
    <property type="term" value="C:nucleus"/>
    <property type="evidence" value="ECO:0007669"/>
    <property type="project" value="UniProtKB-SubCell"/>
</dbReference>
<evidence type="ECO:0000313" key="10">
    <source>
        <dbReference type="EMBL" id="KAK5109139.1"/>
    </source>
</evidence>
<gene>
    <name evidence="10" type="ORF">LTR62_007501</name>
</gene>
<dbReference type="PANTHER" id="PTHR23215:SF0">
    <property type="entry name" value="BUB3-INTERACTING AND GLEBS MOTIF-CONTAINING PROTEIN ZNF207"/>
    <property type="match status" value="1"/>
</dbReference>
<evidence type="ECO:0000256" key="7">
    <source>
        <dbReference type="SAM" id="MobiDB-lite"/>
    </source>
</evidence>
<dbReference type="PROSITE" id="PS00028">
    <property type="entry name" value="ZINC_FINGER_C2H2_1"/>
    <property type="match status" value="2"/>
</dbReference>
<dbReference type="PROSITE" id="PS50157">
    <property type="entry name" value="ZINC_FINGER_C2H2_2"/>
    <property type="match status" value="1"/>
</dbReference>
<dbReference type="FunFam" id="3.30.160.60:FF:000354">
    <property type="entry name" value="C2H2 finger domain-containing protein"/>
    <property type="match status" value="1"/>
</dbReference>
<evidence type="ECO:0000256" key="3">
    <source>
        <dbReference type="ARBA" id="ARBA00022771"/>
    </source>
</evidence>
<evidence type="ECO:0000256" key="4">
    <source>
        <dbReference type="ARBA" id="ARBA00022833"/>
    </source>
</evidence>
<feature type="domain" description="C2H2-type" evidence="8">
    <location>
        <begin position="43"/>
        <end position="66"/>
    </location>
</feature>
<feature type="region of interest" description="Disordered" evidence="7">
    <location>
        <begin position="444"/>
        <end position="503"/>
    </location>
</feature>
<dbReference type="InterPro" id="IPR003656">
    <property type="entry name" value="Znf_BED"/>
</dbReference>
<evidence type="ECO:0000259" key="9">
    <source>
        <dbReference type="PROSITE" id="PS50808"/>
    </source>
</evidence>
<keyword evidence="2" id="KW-0479">Metal-binding</keyword>
<evidence type="ECO:0000313" key="11">
    <source>
        <dbReference type="Proteomes" id="UP001310890"/>
    </source>
</evidence>
<comment type="caution">
    <text evidence="10">The sequence shown here is derived from an EMBL/GenBank/DDBJ whole genome shotgun (WGS) entry which is preliminary data.</text>
</comment>
<dbReference type="SMART" id="SM00355">
    <property type="entry name" value="ZnF_C2H2"/>
    <property type="match status" value="2"/>
</dbReference>
<dbReference type="InterPro" id="IPR013087">
    <property type="entry name" value="Znf_C2H2_type"/>
</dbReference>
<organism evidence="10 11">
    <name type="scientific">Meristemomyces frigidus</name>
    <dbReference type="NCBI Taxonomy" id="1508187"/>
    <lineage>
        <taxon>Eukaryota</taxon>
        <taxon>Fungi</taxon>
        <taxon>Dikarya</taxon>
        <taxon>Ascomycota</taxon>
        <taxon>Pezizomycotina</taxon>
        <taxon>Dothideomycetes</taxon>
        <taxon>Dothideomycetidae</taxon>
        <taxon>Mycosphaerellales</taxon>
        <taxon>Teratosphaeriaceae</taxon>
        <taxon>Meristemomyces</taxon>
    </lineage>
</organism>
<feature type="compositionally biased region" description="Low complexity" evidence="7">
    <location>
        <begin position="195"/>
        <end position="205"/>
    </location>
</feature>
<dbReference type="PROSITE" id="PS50808">
    <property type="entry name" value="ZF_BED"/>
    <property type="match status" value="1"/>
</dbReference>
<keyword evidence="3 6" id="KW-0863">Zinc-finger</keyword>
<evidence type="ECO:0000256" key="2">
    <source>
        <dbReference type="ARBA" id="ARBA00022723"/>
    </source>
</evidence>
<accession>A0AAN7TB67</accession>
<feature type="region of interest" description="Disordered" evidence="7">
    <location>
        <begin position="191"/>
        <end position="213"/>
    </location>
</feature>
<dbReference type="EMBL" id="JAVRRL010000070">
    <property type="protein sequence ID" value="KAK5109139.1"/>
    <property type="molecule type" value="Genomic_DNA"/>
</dbReference>
<evidence type="ECO:0000256" key="5">
    <source>
        <dbReference type="ARBA" id="ARBA00023242"/>
    </source>
</evidence>
<dbReference type="SUPFAM" id="SSF57667">
    <property type="entry name" value="beta-beta-alpha zinc fingers"/>
    <property type="match status" value="1"/>
</dbReference>
<evidence type="ECO:0000259" key="8">
    <source>
        <dbReference type="PROSITE" id="PS50157"/>
    </source>
</evidence>
<reference evidence="10" key="1">
    <citation type="submission" date="2023-08" db="EMBL/GenBank/DDBJ databases">
        <title>Black Yeasts Isolated from many extreme environments.</title>
        <authorList>
            <person name="Coleine C."/>
            <person name="Stajich J.E."/>
            <person name="Selbmann L."/>
        </authorList>
    </citation>
    <scope>NUCLEOTIDE SEQUENCE</scope>
    <source>
        <strain evidence="10">CCFEE 5401</strain>
    </source>
</reference>
<evidence type="ECO:0008006" key="12">
    <source>
        <dbReference type="Google" id="ProtNLM"/>
    </source>
</evidence>
<feature type="domain" description="BED-type" evidence="9">
    <location>
        <begin position="14"/>
        <end position="73"/>
    </location>
</feature>
<feature type="compositionally biased region" description="Polar residues" evidence="7">
    <location>
        <begin position="275"/>
        <end position="284"/>
    </location>
</feature>
<protein>
    <recommendedName>
        <fullName evidence="12">BED-type domain-containing protein</fullName>
    </recommendedName>
</protein>
<dbReference type="CDD" id="cd20908">
    <property type="entry name" value="SUF4-like"/>
    <property type="match status" value="1"/>
</dbReference>
<dbReference type="Gene3D" id="3.30.160.60">
    <property type="entry name" value="Classic Zinc Finger"/>
    <property type="match status" value="1"/>
</dbReference>
<name>A0AAN7TB67_9PEZI</name>
<dbReference type="GO" id="GO:0003677">
    <property type="term" value="F:DNA binding"/>
    <property type="evidence" value="ECO:0007669"/>
    <property type="project" value="InterPro"/>
</dbReference>
<keyword evidence="5" id="KW-0539">Nucleus</keyword>
<dbReference type="Proteomes" id="UP001310890">
    <property type="component" value="Unassembled WGS sequence"/>
</dbReference>
<dbReference type="AlphaFoldDB" id="A0AAN7TB67"/>
<proteinExistence type="predicted"/>
<evidence type="ECO:0000256" key="6">
    <source>
        <dbReference type="PROSITE-ProRule" id="PRU00042"/>
    </source>
</evidence>
<dbReference type="GO" id="GO:0008270">
    <property type="term" value="F:zinc ion binding"/>
    <property type="evidence" value="ECO:0007669"/>
    <property type="project" value="UniProtKB-KW"/>
</dbReference>
<keyword evidence="4" id="KW-0862">Zinc</keyword>
<sequence length="529" mass="57081">MVGKKKRNHETMEDVLGRPWCYYCERDFDDLKILMNHQKAKHFKCDKCNRRLNTIGGLRVHMSQVHKENIDTVENALPGRTDVDVEIFGMEGIPEDVMSAHNAALTESYFRKEAEWRAKTGNPPPGVEAGEPPKQKIKIETPEEMKARLAAFKARKAAEKAGLTTSSGSGGNTPKLLEGSMLQGVAASNMPQYANNSSSSPSGVNPYPPPPLNNPLFNKLHGAPIAHGGLMSPAPYQQQFMPPAQFPNQYSPMIHQHSPYEFQPPNGFSPAPFTPYQQPQQKQWSPPAPMNGPAPALGTGLIGLPPAPGLPPRPTFNPPNLSKEDMAKMHSGYPSVGANMPAPQVQIPDRRQKPLSTYEYIKDEVDDLISSVTGEGAYVKQAAIHQEAVVEPKISVEGVEGSVSALPAQLQEAQVAVEVAKPDAAVVNPDTTAGGSVIASIDTSGDGSGATAIDTTAKPSAPATEDGAARRPAVDAPKLSIPAPAEGVAKKSKRSKKEKKEKVRFVYGDEITSPEEKLAARSKYRFNRI</sequence>
<comment type="subcellular location">
    <subcellularLocation>
        <location evidence="1">Nucleus</location>
    </subcellularLocation>
</comment>
<evidence type="ECO:0000256" key="1">
    <source>
        <dbReference type="ARBA" id="ARBA00004123"/>
    </source>
</evidence>
<dbReference type="PANTHER" id="PTHR23215">
    <property type="entry name" value="ZINC FINGER PROTEIN 207"/>
    <property type="match status" value="1"/>
</dbReference>